<feature type="compositionally biased region" description="Basic residues" evidence="1">
    <location>
        <begin position="240"/>
        <end position="250"/>
    </location>
</feature>
<dbReference type="InParanoid" id="G4T9F1"/>
<feature type="transmembrane region" description="Helical" evidence="2">
    <location>
        <begin position="67"/>
        <end position="85"/>
    </location>
</feature>
<organism evidence="3 4">
    <name type="scientific">Serendipita indica (strain DSM 11827)</name>
    <name type="common">Root endophyte fungus</name>
    <name type="synonym">Piriformospora indica</name>
    <dbReference type="NCBI Taxonomy" id="1109443"/>
    <lineage>
        <taxon>Eukaryota</taxon>
        <taxon>Fungi</taxon>
        <taxon>Dikarya</taxon>
        <taxon>Basidiomycota</taxon>
        <taxon>Agaricomycotina</taxon>
        <taxon>Agaricomycetes</taxon>
        <taxon>Sebacinales</taxon>
        <taxon>Serendipitaceae</taxon>
        <taxon>Serendipita</taxon>
    </lineage>
</organism>
<gene>
    <name evidence="3" type="ORF">PIIN_01796</name>
</gene>
<keyword evidence="2" id="KW-0812">Transmembrane</keyword>
<dbReference type="OrthoDB" id="2502792at2759"/>
<feature type="compositionally biased region" description="Basic and acidic residues" evidence="1">
    <location>
        <begin position="221"/>
        <end position="235"/>
    </location>
</feature>
<feature type="region of interest" description="Disordered" evidence="1">
    <location>
        <begin position="221"/>
        <end position="250"/>
    </location>
</feature>
<dbReference type="HOGENOM" id="CLU_072376_0_0_1"/>
<accession>G4T9F1</accession>
<comment type="caution">
    <text evidence="3">The sequence shown here is derived from an EMBL/GenBank/DDBJ whole genome shotgun (WGS) entry which is preliminary data.</text>
</comment>
<protein>
    <submittedName>
        <fullName evidence="3">Uncharacterized protein</fullName>
    </submittedName>
</protein>
<evidence type="ECO:0000313" key="3">
    <source>
        <dbReference type="EMBL" id="CCA67927.1"/>
    </source>
</evidence>
<feature type="transmembrane region" description="Helical" evidence="2">
    <location>
        <begin position="97"/>
        <end position="117"/>
    </location>
</feature>
<keyword evidence="4" id="KW-1185">Reference proteome</keyword>
<keyword evidence="2" id="KW-1133">Transmembrane helix</keyword>
<dbReference type="eggNOG" id="ENOG502SGX0">
    <property type="taxonomic scope" value="Eukaryota"/>
</dbReference>
<evidence type="ECO:0000313" key="4">
    <source>
        <dbReference type="Proteomes" id="UP000007148"/>
    </source>
</evidence>
<dbReference type="AlphaFoldDB" id="G4T9F1"/>
<sequence>MDALDAFQDYFWDFAQDHLPYQVYDTLYTFSEHLATVYYGLNRVFTWAYKSASGTQNVEGLSVSEQILPPLLSIIAIYFGLLSIYRTTASFIRTTIAIVKWGLIISLLAMGAGYFAGQGQFQNPINTGMLLRVASEFMNGQDRVMATPEEREANRGRSYGGRTRTQPGDGQRRRPSIFEPFLKNQNQAQAEEVQEYVKQVVDGAQKVYKDGSGFFDILFKRSADKGDGSGDETQRQTRSQTRRPRRSREN</sequence>
<evidence type="ECO:0000256" key="2">
    <source>
        <dbReference type="SAM" id="Phobius"/>
    </source>
</evidence>
<name>G4T9F1_SERID</name>
<evidence type="ECO:0000256" key="1">
    <source>
        <dbReference type="SAM" id="MobiDB-lite"/>
    </source>
</evidence>
<proteinExistence type="predicted"/>
<dbReference type="Proteomes" id="UP000007148">
    <property type="component" value="Unassembled WGS sequence"/>
</dbReference>
<reference evidence="3 4" key="1">
    <citation type="journal article" date="2011" name="PLoS Pathog.">
        <title>Endophytic Life Strategies Decoded by Genome and Transcriptome Analyses of the Mutualistic Root Symbiont Piriformospora indica.</title>
        <authorList>
            <person name="Zuccaro A."/>
            <person name="Lahrmann U."/>
            <person name="Guldener U."/>
            <person name="Langen G."/>
            <person name="Pfiffi S."/>
            <person name="Biedenkopf D."/>
            <person name="Wong P."/>
            <person name="Samans B."/>
            <person name="Grimm C."/>
            <person name="Basiewicz M."/>
            <person name="Murat C."/>
            <person name="Martin F."/>
            <person name="Kogel K.H."/>
        </authorList>
    </citation>
    <scope>NUCLEOTIDE SEQUENCE [LARGE SCALE GENOMIC DNA]</scope>
    <source>
        <strain evidence="3 4">DSM 11827</strain>
    </source>
</reference>
<feature type="region of interest" description="Disordered" evidence="1">
    <location>
        <begin position="142"/>
        <end position="175"/>
    </location>
</feature>
<keyword evidence="2" id="KW-0472">Membrane</keyword>
<dbReference type="EMBL" id="CAFZ01000022">
    <property type="protein sequence ID" value="CCA67927.1"/>
    <property type="molecule type" value="Genomic_DNA"/>
</dbReference>